<name>A0A645ACX9_9ZZZZ</name>
<dbReference type="AlphaFoldDB" id="A0A645ACX9"/>
<dbReference type="EMBL" id="VSSQ01013165">
    <property type="protein sequence ID" value="MPM50877.1"/>
    <property type="molecule type" value="Genomic_DNA"/>
</dbReference>
<reference evidence="1" key="1">
    <citation type="submission" date="2019-08" db="EMBL/GenBank/DDBJ databases">
        <authorList>
            <person name="Kucharzyk K."/>
            <person name="Murdoch R.W."/>
            <person name="Higgins S."/>
            <person name="Loffler F."/>
        </authorList>
    </citation>
    <scope>NUCLEOTIDE SEQUENCE</scope>
</reference>
<gene>
    <name evidence="1" type="ORF">SDC9_97623</name>
</gene>
<evidence type="ECO:0008006" key="2">
    <source>
        <dbReference type="Google" id="ProtNLM"/>
    </source>
</evidence>
<evidence type="ECO:0000313" key="1">
    <source>
        <dbReference type="EMBL" id="MPM50877.1"/>
    </source>
</evidence>
<organism evidence="1">
    <name type="scientific">bioreactor metagenome</name>
    <dbReference type="NCBI Taxonomy" id="1076179"/>
    <lineage>
        <taxon>unclassified sequences</taxon>
        <taxon>metagenomes</taxon>
        <taxon>ecological metagenomes</taxon>
    </lineage>
</organism>
<protein>
    <recommendedName>
        <fullName evidence="2">RND efflux pump membrane fusion protein barrel-sandwich domain-containing protein</fullName>
    </recommendedName>
</protein>
<proteinExistence type="predicted"/>
<sequence>MVDGYESIFTPAALEQLTVTELKALAAKSPAGTDGAVGKLITSSRWYLAVLVDEAEAARLYEGLLVPVTFTRDYDGELSMRVEWVSKGENGQAAVVLSSSRGLSQLTLLRKQTVDLVFRRYEGLRVPKKALRVLEDGTTGVYAVAGASAEFRRVSVLTEGEDFYLLAPVQRTPKDPVLRAGDEIIVAAAELYNGKVVR</sequence>
<comment type="caution">
    <text evidence="1">The sequence shown here is derived from an EMBL/GenBank/DDBJ whole genome shotgun (WGS) entry which is preliminary data.</text>
</comment>
<accession>A0A645ACX9</accession>